<sequence>MDKLPEPLLLEILTRLSNSADATRFQLSSKTLNSLYPHLKSINLQCTLTWFLKTRSLNTPSFKTVFLNMVSSLNVVESIRIGIDNALRYVENVNVGDDDLCFCDVGFLQKWLGRVTVLRSNAGSPSGHNLVELELKSVWLSVENVNPMPMLTSLTLESVRLYDEDINELNKCFPNLQVLKLVSVVGLDYTRIHFLNLKICHLSVSDAVTYLSLMTPNLITLRLECKISVALLVDAPMLSHFHLDLDCSTTFVVTKFEDTLD</sequence>
<dbReference type="Proteomes" id="UP000245207">
    <property type="component" value="Unassembled WGS sequence"/>
</dbReference>
<evidence type="ECO:0008006" key="3">
    <source>
        <dbReference type="Google" id="ProtNLM"/>
    </source>
</evidence>
<keyword evidence="2" id="KW-1185">Reference proteome</keyword>
<dbReference type="InterPro" id="IPR032675">
    <property type="entry name" value="LRR_dom_sf"/>
</dbReference>
<dbReference type="OrthoDB" id="2242903at2759"/>
<comment type="caution">
    <text evidence="1">The sequence shown here is derived from an EMBL/GenBank/DDBJ whole genome shotgun (WGS) entry which is preliminary data.</text>
</comment>
<dbReference type="InterPro" id="IPR044809">
    <property type="entry name" value="AUF1-like"/>
</dbReference>
<dbReference type="SUPFAM" id="SSF52047">
    <property type="entry name" value="RNI-like"/>
    <property type="match status" value="1"/>
</dbReference>
<reference evidence="1 2" key="1">
    <citation type="journal article" date="2018" name="Mol. Plant">
        <title>The genome of Artemisia annua provides insight into the evolution of Asteraceae family and artemisinin biosynthesis.</title>
        <authorList>
            <person name="Shen Q."/>
            <person name="Zhang L."/>
            <person name="Liao Z."/>
            <person name="Wang S."/>
            <person name="Yan T."/>
            <person name="Shi P."/>
            <person name="Liu M."/>
            <person name="Fu X."/>
            <person name="Pan Q."/>
            <person name="Wang Y."/>
            <person name="Lv Z."/>
            <person name="Lu X."/>
            <person name="Zhang F."/>
            <person name="Jiang W."/>
            <person name="Ma Y."/>
            <person name="Chen M."/>
            <person name="Hao X."/>
            <person name="Li L."/>
            <person name="Tang Y."/>
            <person name="Lv G."/>
            <person name="Zhou Y."/>
            <person name="Sun X."/>
            <person name="Brodelius P.E."/>
            <person name="Rose J.K.C."/>
            <person name="Tang K."/>
        </authorList>
    </citation>
    <scope>NUCLEOTIDE SEQUENCE [LARGE SCALE GENOMIC DNA]</scope>
    <source>
        <strain evidence="2">cv. Huhao1</strain>
        <tissue evidence="1">Leaf</tissue>
    </source>
</reference>
<proteinExistence type="predicted"/>
<organism evidence="1 2">
    <name type="scientific">Artemisia annua</name>
    <name type="common">Sweet wormwood</name>
    <dbReference type="NCBI Taxonomy" id="35608"/>
    <lineage>
        <taxon>Eukaryota</taxon>
        <taxon>Viridiplantae</taxon>
        <taxon>Streptophyta</taxon>
        <taxon>Embryophyta</taxon>
        <taxon>Tracheophyta</taxon>
        <taxon>Spermatophyta</taxon>
        <taxon>Magnoliopsida</taxon>
        <taxon>eudicotyledons</taxon>
        <taxon>Gunneridae</taxon>
        <taxon>Pentapetalae</taxon>
        <taxon>asterids</taxon>
        <taxon>campanulids</taxon>
        <taxon>Asterales</taxon>
        <taxon>Asteraceae</taxon>
        <taxon>Asteroideae</taxon>
        <taxon>Anthemideae</taxon>
        <taxon>Artemisiinae</taxon>
        <taxon>Artemisia</taxon>
    </lineage>
</organism>
<protein>
    <recommendedName>
        <fullName evidence="3">F-box domain, Leucine-rich repeat domain, L domain-like protein</fullName>
    </recommendedName>
</protein>
<dbReference type="AlphaFoldDB" id="A0A2U1P3N9"/>
<accession>A0A2U1P3N9</accession>
<dbReference type="PANTHER" id="PTHR31215">
    <property type="entry name" value="OS05G0510400 PROTEIN-RELATED"/>
    <property type="match status" value="1"/>
</dbReference>
<dbReference type="EMBL" id="PKPP01001729">
    <property type="protein sequence ID" value="PWA80385.1"/>
    <property type="molecule type" value="Genomic_DNA"/>
</dbReference>
<evidence type="ECO:0000313" key="1">
    <source>
        <dbReference type="EMBL" id="PWA80385.1"/>
    </source>
</evidence>
<gene>
    <name evidence="1" type="ORF">CTI12_AA197380</name>
</gene>
<name>A0A2U1P3N9_ARTAN</name>
<dbReference type="Gene3D" id="3.80.10.10">
    <property type="entry name" value="Ribonuclease Inhibitor"/>
    <property type="match status" value="1"/>
</dbReference>
<evidence type="ECO:0000313" key="2">
    <source>
        <dbReference type="Proteomes" id="UP000245207"/>
    </source>
</evidence>